<dbReference type="InterPro" id="IPR001611">
    <property type="entry name" value="Leu-rich_rpt"/>
</dbReference>
<keyword evidence="4" id="KW-1185">Reference proteome</keyword>
<dbReference type="PANTHER" id="PTHR45617">
    <property type="entry name" value="LEUCINE RICH REPEAT FAMILY PROTEIN"/>
    <property type="match status" value="1"/>
</dbReference>
<gene>
    <name evidence="3" type="ORF">PAPYR_3284</name>
</gene>
<sequence>MGRSLATALTRDRLKQYIRGSQVNCNSSLLRSVELGDEPLPPDQAALLAIDLHRNFISRLPRTLPFPRLTTLDLSCNEFVEFPVLHIPTLRSLSLAHNRLSGYGPLTGLPQLTHLDLRSNKIHTLDVAALAPVAATLEWLSLSSNGITAVLLASSSSSGPATVFPRLQTVSLFGHNLSAEVLGQLLAGDRVPRLRVLVAGLPLGGGGPSTTSECHRLDPAAAAAVPAWVPPSVRWLDWTFIPPPEDRG</sequence>
<organism evidence="3 4">
    <name type="scientific">Paratrimastix pyriformis</name>
    <dbReference type="NCBI Taxonomy" id="342808"/>
    <lineage>
        <taxon>Eukaryota</taxon>
        <taxon>Metamonada</taxon>
        <taxon>Preaxostyla</taxon>
        <taxon>Paratrimastigidae</taxon>
        <taxon>Paratrimastix</taxon>
    </lineage>
</organism>
<keyword evidence="1" id="KW-0433">Leucine-rich repeat</keyword>
<dbReference type="Gene3D" id="3.80.10.10">
    <property type="entry name" value="Ribonuclease Inhibitor"/>
    <property type="match status" value="1"/>
</dbReference>
<dbReference type="EMBL" id="JAPMOS010000012">
    <property type="protein sequence ID" value="KAJ4460638.1"/>
    <property type="molecule type" value="Genomic_DNA"/>
</dbReference>
<name>A0ABQ8UQR8_9EUKA</name>
<evidence type="ECO:0000256" key="1">
    <source>
        <dbReference type="ARBA" id="ARBA00022614"/>
    </source>
</evidence>
<comment type="caution">
    <text evidence="3">The sequence shown here is derived from an EMBL/GenBank/DDBJ whole genome shotgun (WGS) entry which is preliminary data.</text>
</comment>
<dbReference type="InterPro" id="IPR032675">
    <property type="entry name" value="LRR_dom_sf"/>
</dbReference>
<dbReference type="Pfam" id="PF12799">
    <property type="entry name" value="LRR_4"/>
    <property type="match status" value="1"/>
</dbReference>
<dbReference type="Proteomes" id="UP001141327">
    <property type="component" value="Unassembled WGS sequence"/>
</dbReference>
<reference evidence="3" key="1">
    <citation type="journal article" date="2022" name="bioRxiv">
        <title>Genomics of Preaxostyla Flagellates Illuminates Evolutionary Transitions and the Path Towards Mitochondrial Loss.</title>
        <authorList>
            <person name="Novak L.V.F."/>
            <person name="Treitli S.C."/>
            <person name="Pyrih J."/>
            <person name="Halakuc P."/>
            <person name="Pipaliya S.V."/>
            <person name="Vacek V."/>
            <person name="Brzon O."/>
            <person name="Soukal P."/>
            <person name="Eme L."/>
            <person name="Dacks J.B."/>
            <person name="Karnkowska A."/>
            <person name="Elias M."/>
            <person name="Hampl V."/>
        </authorList>
    </citation>
    <scope>NUCLEOTIDE SEQUENCE</scope>
    <source>
        <strain evidence="3">RCP-MX</strain>
    </source>
</reference>
<evidence type="ECO:0000313" key="3">
    <source>
        <dbReference type="EMBL" id="KAJ4460638.1"/>
    </source>
</evidence>
<dbReference type="InterPro" id="IPR025875">
    <property type="entry name" value="Leu-rich_rpt_4"/>
</dbReference>
<protein>
    <submittedName>
        <fullName evidence="3">Uncharacterized protein</fullName>
    </submittedName>
</protein>
<dbReference type="PROSITE" id="PS51450">
    <property type="entry name" value="LRR"/>
    <property type="match status" value="1"/>
</dbReference>
<proteinExistence type="predicted"/>
<dbReference type="SUPFAM" id="SSF52058">
    <property type="entry name" value="L domain-like"/>
    <property type="match status" value="1"/>
</dbReference>
<evidence type="ECO:0000256" key="2">
    <source>
        <dbReference type="ARBA" id="ARBA00022737"/>
    </source>
</evidence>
<evidence type="ECO:0000313" key="4">
    <source>
        <dbReference type="Proteomes" id="UP001141327"/>
    </source>
</evidence>
<keyword evidence="2" id="KW-0677">Repeat</keyword>
<accession>A0ABQ8UQR8</accession>